<protein>
    <submittedName>
        <fullName evidence="2">Uncharacterized protein</fullName>
    </submittedName>
</protein>
<dbReference type="STRING" id="35525.A0A164SMF2"/>
<feature type="region of interest" description="Disordered" evidence="1">
    <location>
        <begin position="212"/>
        <end position="238"/>
    </location>
</feature>
<comment type="caution">
    <text evidence="2">The sequence shown here is derived from an EMBL/GenBank/DDBJ whole genome shotgun (WGS) entry which is preliminary data.</text>
</comment>
<organism evidence="2 3">
    <name type="scientific">Daphnia magna</name>
    <dbReference type="NCBI Taxonomy" id="35525"/>
    <lineage>
        <taxon>Eukaryota</taxon>
        <taxon>Metazoa</taxon>
        <taxon>Ecdysozoa</taxon>
        <taxon>Arthropoda</taxon>
        <taxon>Crustacea</taxon>
        <taxon>Branchiopoda</taxon>
        <taxon>Diplostraca</taxon>
        <taxon>Cladocera</taxon>
        <taxon>Anomopoda</taxon>
        <taxon>Daphniidae</taxon>
        <taxon>Daphnia</taxon>
    </lineage>
</organism>
<feature type="compositionally biased region" description="Basic residues" evidence="1">
    <location>
        <begin position="226"/>
        <end position="236"/>
    </location>
</feature>
<gene>
    <name evidence="2" type="ORF">APZ42_025935</name>
</gene>
<name>A0A164SMF2_9CRUS</name>
<dbReference type="OrthoDB" id="8194903at2759"/>
<proteinExistence type="predicted"/>
<dbReference type="EMBL" id="LRGB01001992">
    <property type="protein sequence ID" value="KZS09763.1"/>
    <property type="molecule type" value="Genomic_DNA"/>
</dbReference>
<sequence length="524" mass="60057">MKDASPIIVNFLKVSQYGFWPFMAILNEAQYKIRRGFVILFSIWYGNKKLPGKAIMDQPLKQLRKHEEDGVIVNGRKYRLIVLIATTDTVARPIPRNCRQFNGKFGCNFCLLEGVRVPKGKGETPFVILPKFDYVKACVPEYMHGSCLGVCKQFLKFFFTGKKSQVWFIGDKIPIFNARLINLKPPFEISRSASAVDDLPNWEASMFRNVVGKNRNRGRNEEGKQKQKRRRNKYKSQKSNTFVNVPATQVDKMEESIGDGDHLKMDLMPTTSADDNSHEADVVADESVIEEEIQPLIKKRVTARMFVKDTETIYGVEQVRINVHFLTHLSQCVLNWGCLWSYSTFIPEWLNGELLTLKHGSQSVAAQMVINYLFKMAGRDEIVGFEKDGQVFPPDVREFFHESFHLPASFDESSILITGTKIRLLRCPKTRKLNLDEEIALMNYLKMDPEEIDRLTVQSYPRLEMQSTKSILAKIIAPCFPMKCFSLLSQQPLVLGREMGVESKRNYVPAPIGNTTFHIFQAKL</sequence>
<dbReference type="PANTHER" id="PTHR46579:SF1">
    <property type="entry name" value="F5_8 TYPE C DOMAIN-CONTAINING PROTEIN"/>
    <property type="match status" value="1"/>
</dbReference>
<dbReference type="Proteomes" id="UP000076858">
    <property type="component" value="Unassembled WGS sequence"/>
</dbReference>
<evidence type="ECO:0000313" key="3">
    <source>
        <dbReference type="Proteomes" id="UP000076858"/>
    </source>
</evidence>
<keyword evidence="3" id="KW-1185">Reference proteome</keyword>
<accession>A0A164SMF2</accession>
<dbReference type="AlphaFoldDB" id="A0A164SMF2"/>
<reference evidence="2 3" key="1">
    <citation type="submission" date="2016-03" db="EMBL/GenBank/DDBJ databases">
        <title>EvidentialGene: Evidence-directed Construction of Genes on Genomes.</title>
        <authorList>
            <person name="Gilbert D.G."/>
            <person name="Choi J.-H."/>
            <person name="Mockaitis K."/>
            <person name="Colbourne J."/>
            <person name="Pfrender M."/>
        </authorList>
    </citation>
    <scope>NUCLEOTIDE SEQUENCE [LARGE SCALE GENOMIC DNA]</scope>
    <source>
        <strain evidence="2 3">Xinb3</strain>
        <tissue evidence="2">Complete organism</tissue>
    </source>
</reference>
<evidence type="ECO:0000256" key="1">
    <source>
        <dbReference type="SAM" id="MobiDB-lite"/>
    </source>
</evidence>
<evidence type="ECO:0000313" key="2">
    <source>
        <dbReference type="EMBL" id="KZS09763.1"/>
    </source>
</evidence>
<dbReference type="PANTHER" id="PTHR46579">
    <property type="entry name" value="F5/8 TYPE C DOMAIN-CONTAINING PROTEIN-RELATED"/>
    <property type="match status" value="1"/>
</dbReference>